<dbReference type="PRINTS" id="PR00462">
    <property type="entry name" value="LIGNINASE"/>
</dbReference>
<evidence type="ECO:0000256" key="1">
    <source>
        <dbReference type="ARBA" id="ARBA00006089"/>
    </source>
</evidence>
<dbReference type="STRING" id="27342.A0A0H2REZ2"/>
<dbReference type="InterPro" id="IPR010255">
    <property type="entry name" value="Haem_peroxidase_sf"/>
</dbReference>
<accession>A0A0H2REZ2</accession>
<feature type="binding site" evidence="9">
    <location>
        <position position="220"/>
    </location>
    <ligand>
        <name>Ca(2+)</name>
        <dbReference type="ChEBI" id="CHEBI:29108"/>
        <label>2</label>
    </ligand>
</feature>
<gene>
    <name evidence="15" type="ORF">SCHPADRAFT_916348</name>
</gene>
<dbReference type="SMR" id="A0A0H2REZ2"/>
<dbReference type="GO" id="GO:0042744">
    <property type="term" value="P:hydrogen peroxide catabolic process"/>
    <property type="evidence" value="ECO:0007669"/>
    <property type="project" value="TreeGrafter"/>
</dbReference>
<feature type="disulfide bond" evidence="11">
    <location>
        <begin position="57"/>
        <end position="140"/>
    </location>
</feature>
<evidence type="ECO:0000256" key="10">
    <source>
        <dbReference type="PIRSR" id="PIRSR601621-3"/>
    </source>
</evidence>
<evidence type="ECO:0000256" key="4">
    <source>
        <dbReference type="ARBA" id="ARBA00022723"/>
    </source>
</evidence>
<dbReference type="SUPFAM" id="SSF48113">
    <property type="entry name" value="Heme-dependent peroxidases"/>
    <property type="match status" value="1"/>
</dbReference>
<dbReference type="EMBL" id="KQ086027">
    <property type="protein sequence ID" value="KLO10400.1"/>
    <property type="molecule type" value="Genomic_DNA"/>
</dbReference>
<evidence type="ECO:0000256" key="5">
    <source>
        <dbReference type="ARBA" id="ARBA00022729"/>
    </source>
</evidence>
<keyword evidence="5 12" id="KW-0732">Signal</keyword>
<feature type="binding site" evidence="9">
    <location>
        <position position="90"/>
    </location>
    <ligand>
        <name>Ca(2+)</name>
        <dbReference type="ChEBI" id="CHEBI:29108"/>
        <label>1</label>
    </ligand>
</feature>
<dbReference type="PANTHER" id="PTHR31356:SF66">
    <property type="entry name" value="CATALASE-PEROXIDASE"/>
    <property type="match status" value="1"/>
</dbReference>
<feature type="region of interest" description="Disordered" evidence="13">
    <location>
        <begin position="345"/>
        <end position="380"/>
    </location>
</feature>
<dbReference type="GO" id="GO:0046872">
    <property type="term" value="F:metal ion binding"/>
    <property type="evidence" value="ECO:0007669"/>
    <property type="project" value="UniProtKB-UniRule"/>
</dbReference>
<feature type="binding site" evidence="9">
    <location>
        <position position="215"/>
    </location>
    <ligand>
        <name>Ca(2+)</name>
        <dbReference type="ChEBI" id="CHEBI:29108"/>
        <label>2</label>
    </ligand>
</feature>
<evidence type="ECO:0000259" key="14">
    <source>
        <dbReference type="PROSITE" id="PS50873"/>
    </source>
</evidence>
<dbReference type="Pfam" id="PF11895">
    <property type="entry name" value="Peroxidase_ext"/>
    <property type="match status" value="1"/>
</dbReference>
<evidence type="ECO:0000256" key="2">
    <source>
        <dbReference type="ARBA" id="ARBA00022559"/>
    </source>
</evidence>
<comment type="cofactor">
    <cofactor evidence="9">
        <name>heme b</name>
        <dbReference type="ChEBI" id="CHEBI:60344"/>
    </cofactor>
    <text evidence="9">Binds 1 heme b (iron(II)-protoporphyrin IX) group per subunit.</text>
</comment>
<feature type="disulfide bond" evidence="11">
    <location>
        <begin position="38"/>
        <end position="308"/>
    </location>
</feature>
<dbReference type="PRINTS" id="PR00458">
    <property type="entry name" value="PEROXIDASE"/>
</dbReference>
<feature type="domain" description="Plant heme peroxidase family profile" evidence="14">
    <location>
        <begin position="123"/>
        <end position="312"/>
    </location>
</feature>
<feature type="disulfide bond" evidence="11">
    <location>
        <begin position="272"/>
        <end position="338"/>
    </location>
</feature>
<keyword evidence="2 12" id="KW-0575">Peroxidase</keyword>
<evidence type="ECO:0000256" key="11">
    <source>
        <dbReference type="PIRSR" id="PIRSR601621-4"/>
    </source>
</evidence>
<dbReference type="Pfam" id="PF00141">
    <property type="entry name" value="peroxidase"/>
    <property type="match status" value="1"/>
</dbReference>
<evidence type="ECO:0000313" key="16">
    <source>
        <dbReference type="Proteomes" id="UP000053477"/>
    </source>
</evidence>
<keyword evidence="4 9" id="KW-0479">Metal-binding</keyword>
<comment type="similarity">
    <text evidence="1 12">Belongs to the peroxidase family. Ligninase subfamily.</text>
</comment>
<dbReference type="Proteomes" id="UP000053477">
    <property type="component" value="Unassembled WGS sequence"/>
</dbReference>
<evidence type="ECO:0000313" key="15">
    <source>
        <dbReference type="EMBL" id="KLO10400.1"/>
    </source>
</evidence>
<keyword evidence="16" id="KW-1185">Reference proteome</keyword>
<organism evidence="15 16">
    <name type="scientific">Schizopora paradoxa</name>
    <dbReference type="NCBI Taxonomy" id="27342"/>
    <lineage>
        <taxon>Eukaryota</taxon>
        <taxon>Fungi</taxon>
        <taxon>Dikarya</taxon>
        <taxon>Basidiomycota</taxon>
        <taxon>Agaricomycotina</taxon>
        <taxon>Agaricomycetes</taxon>
        <taxon>Hymenochaetales</taxon>
        <taxon>Schizoporaceae</taxon>
        <taxon>Schizopora</taxon>
    </lineage>
</organism>
<dbReference type="GO" id="GO:0034599">
    <property type="term" value="P:cellular response to oxidative stress"/>
    <property type="evidence" value="ECO:0007669"/>
    <property type="project" value="InterPro"/>
</dbReference>
<evidence type="ECO:0000256" key="13">
    <source>
        <dbReference type="SAM" id="MobiDB-lite"/>
    </source>
</evidence>
<dbReference type="OrthoDB" id="2962581at2759"/>
<dbReference type="GO" id="GO:0004601">
    <property type="term" value="F:peroxidase activity"/>
    <property type="evidence" value="ECO:0007669"/>
    <property type="project" value="UniProtKB-KW"/>
</dbReference>
<feature type="binding site" evidence="9">
    <location>
        <position position="86"/>
    </location>
    <ligand>
        <name>Ca(2+)</name>
        <dbReference type="ChEBI" id="CHEBI:29108"/>
        <label>1</label>
    </ligand>
</feature>
<keyword evidence="11" id="KW-1015">Disulfide bond</keyword>
<evidence type="ECO:0000256" key="3">
    <source>
        <dbReference type="ARBA" id="ARBA00022617"/>
    </source>
</evidence>
<dbReference type="InterPro" id="IPR002016">
    <property type="entry name" value="Haem_peroxidase"/>
</dbReference>
<dbReference type="PANTHER" id="PTHR31356">
    <property type="entry name" value="THYLAKOID LUMENAL 29 KDA PROTEIN, CHLOROPLASTIC-RELATED"/>
    <property type="match status" value="1"/>
</dbReference>
<protein>
    <recommendedName>
        <fullName evidence="12">Peroxidase</fullName>
        <ecNumber evidence="12">1.11.1.-</ecNumber>
    </recommendedName>
</protein>
<keyword evidence="6 12" id="KW-0560">Oxidoreductase</keyword>
<keyword evidence="8" id="KW-0325">Glycoprotein</keyword>
<evidence type="ECO:0000256" key="7">
    <source>
        <dbReference type="ARBA" id="ARBA00023004"/>
    </source>
</evidence>
<dbReference type="InParanoid" id="A0A0H2REZ2"/>
<keyword evidence="9 12" id="KW-0106">Calcium</keyword>
<dbReference type="GO" id="GO:0000302">
    <property type="term" value="P:response to reactive oxygen species"/>
    <property type="evidence" value="ECO:0007669"/>
    <property type="project" value="TreeGrafter"/>
</dbReference>
<feature type="binding site" evidence="9">
    <location>
        <position position="213"/>
    </location>
    <ligand>
        <name>Ca(2+)</name>
        <dbReference type="ChEBI" id="CHEBI:29108"/>
        <label>2</label>
    </ligand>
</feature>
<dbReference type="InterPro" id="IPR044831">
    <property type="entry name" value="Ccp1-like"/>
</dbReference>
<dbReference type="Gene3D" id="1.10.420.10">
    <property type="entry name" value="Peroxidase, domain 2"/>
    <property type="match status" value="1"/>
</dbReference>
<evidence type="ECO:0000256" key="6">
    <source>
        <dbReference type="ARBA" id="ARBA00023002"/>
    </source>
</evidence>
<sequence length="380" mass="40417">MGFKGLLNILAIAGVISAANYKRVACPDGVHTATNDACCVFFSLADELQSSVFKNICFEEAHHALRLSFQDAIGFSLQDGPTSGGGADGSIIIFENTELKDPANSGIDVAINDIAFLLQNFDVTAGDLIQFAAAVGITNCPGYPRLEFFAGRPNGTVAAKSGLIPLPQDDVDEIFVRMQDAGFAPTELASLLAAHSTGHSNTLIDNRIQVPFDTTPFTFDSQFYLEVLLKGNETLPPSSGEAGAQVPNALAAQGEMRLQSDFAVSIHPQTACAWQSFVNNQELMQSEFAAVMAKVAVVGQDKSSMIDCSEAVPMPVPPVNKATSFPAGTGPEILQLVCNSPFPSLTTDPGQPTTIPECPDGDTNVNDCPPMKKRLKRRFN</sequence>
<keyword evidence="7 9" id="KW-0408">Iron</keyword>
<evidence type="ECO:0000256" key="9">
    <source>
        <dbReference type="PIRSR" id="PIRSR601621-2"/>
    </source>
</evidence>
<feature type="binding site" evidence="9">
    <location>
        <position position="88"/>
    </location>
    <ligand>
        <name>Ca(2+)</name>
        <dbReference type="ChEBI" id="CHEBI:29108"/>
        <label>1</label>
    </ligand>
</feature>
<name>A0A0H2REZ2_9AGAM</name>
<dbReference type="Gene3D" id="1.10.520.10">
    <property type="match status" value="1"/>
</dbReference>
<evidence type="ECO:0000256" key="8">
    <source>
        <dbReference type="ARBA" id="ARBA00023180"/>
    </source>
</evidence>
<feature type="binding site" description="axial binding residue" evidence="9">
    <location>
        <position position="195"/>
    </location>
    <ligand>
        <name>heme b</name>
        <dbReference type="ChEBI" id="CHEBI:60344"/>
    </ligand>
    <ligandPart>
        <name>Fe</name>
        <dbReference type="ChEBI" id="CHEBI:18248"/>
    </ligandPart>
</feature>
<feature type="compositionally biased region" description="Polar residues" evidence="13">
    <location>
        <begin position="345"/>
        <end position="354"/>
    </location>
</feature>
<comment type="cofactor">
    <cofactor evidence="9 12">
        <name>Ca(2+)</name>
        <dbReference type="ChEBI" id="CHEBI:29108"/>
    </cofactor>
    <text evidence="9 12">Binds 2 calcium ions per subunit.</text>
</comment>
<feature type="binding site" evidence="9">
    <location>
        <position position="71"/>
    </location>
    <ligand>
        <name>Ca(2+)</name>
        <dbReference type="ChEBI" id="CHEBI:29108"/>
        <label>1</label>
    </ligand>
</feature>
<proteinExistence type="inferred from homology"/>
<evidence type="ECO:0000256" key="12">
    <source>
        <dbReference type="RuleBase" id="RU363051"/>
    </source>
</evidence>
<feature type="signal peptide" evidence="12">
    <location>
        <begin position="1"/>
        <end position="18"/>
    </location>
</feature>
<reference evidence="15 16" key="1">
    <citation type="submission" date="2015-04" db="EMBL/GenBank/DDBJ databases">
        <title>Complete genome sequence of Schizopora paradoxa KUC8140, a cosmopolitan wood degrader in East Asia.</title>
        <authorList>
            <consortium name="DOE Joint Genome Institute"/>
            <person name="Min B."/>
            <person name="Park H."/>
            <person name="Jang Y."/>
            <person name="Kim J.-J."/>
            <person name="Kim K.H."/>
            <person name="Pangilinan J."/>
            <person name="Lipzen A."/>
            <person name="Riley R."/>
            <person name="Grigoriev I.V."/>
            <person name="Spatafora J.W."/>
            <person name="Choi I.-G."/>
        </authorList>
    </citation>
    <scope>NUCLEOTIDE SEQUENCE [LARGE SCALE GENOMIC DNA]</scope>
    <source>
        <strain evidence="15 16">KUC8140</strain>
    </source>
</reference>
<dbReference type="GO" id="GO:0020037">
    <property type="term" value="F:heme binding"/>
    <property type="evidence" value="ECO:0007669"/>
    <property type="project" value="UniProtKB-UniRule"/>
</dbReference>
<feature type="disulfide bond" evidence="11">
    <location>
        <begin position="26"/>
        <end position="39"/>
    </location>
</feature>
<feature type="compositionally biased region" description="Basic residues" evidence="13">
    <location>
        <begin position="371"/>
        <end position="380"/>
    </location>
</feature>
<dbReference type="InterPro" id="IPR024589">
    <property type="entry name" value="Ligninase_C"/>
</dbReference>
<feature type="site" description="Transition state stabilizer" evidence="10">
    <location>
        <position position="66"/>
    </location>
</feature>
<keyword evidence="3 9" id="KW-0349">Heme</keyword>
<feature type="binding site" evidence="9">
    <location>
        <position position="196"/>
    </location>
    <ligand>
        <name>Ca(2+)</name>
        <dbReference type="ChEBI" id="CHEBI:29108"/>
        <label>2</label>
    </ligand>
</feature>
<dbReference type="InterPro" id="IPR001621">
    <property type="entry name" value="Ligninase"/>
</dbReference>
<dbReference type="PROSITE" id="PS50873">
    <property type="entry name" value="PEROXIDASE_4"/>
    <property type="match status" value="1"/>
</dbReference>
<feature type="chain" id="PRO_5006986867" description="Peroxidase" evidence="12">
    <location>
        <begin position="19"/>
        <end position="380"/>
    </location>
</feature>
<dbReference type="AlphaFoldDB" id="A0A0H2REZ2"/>
<dbReference type="EC" id="1.11.1.-" evidence="12"/>